<dbReference type="GO" id="GO:0019288">
    <property type="term" value="P:isopentenyl diphosphate biosynthetic process, methylerythritol 4-phosphate pathway"/>
    <property type="evidence" value="ECO:0007669"/>
    <property type="project" value="UniProtKB-UniRule"/>
</dbReference>
<keyword evidence="9" id="KW-0414">Isoprene biosynthesis</keyword>
<comment type="catalytic activity">
    <reaction evidence="9">
        <text>4-CDP-2-C-methyl-D-erythritol + ATP = 4-CDP-2-C-methyl-D-erythritol 2-phosphate + ADP + H(+)</text>
        <dbReference type="Rhea" id="RHEA:18437"/>
        <dbReference type="ChEBI" id="CHEBI:15378"/>
        <dbReference type="ChEBI" id="CHEBI:30616"/>
        <dbReference type="ChEBI" id="CHEBI:57823"/>
        <dbReference type="ChEBI" id="CHEBI:57919"/>
        <dbReference type="ChEBI" id="CHEBI:456216"/>
        <dbReference type="EC" id="2.7.1.148"/>
    </reaction>
</comment>
<dbReference type="InterPro" id="IPR036554">
    <property type="entry name" value="GHMP_kinase_C_sf"/>
</dbReference>
<feature type="active site" evidence="9">
    <location>
        <position position="151"/>
    </location>
</feature>
<dbReference type="InterPro" id="IPR013750">
    <property type="entry name" value="GHMP_kinase_C_dom"/>
</dbReference>
<dbReference type="OrthoDB" id="3173073at2"/>
<feature type="domain" description="GHMP kinase N-terminal" evidence="10">
    <location>
        <begin position="80"/>
        <end position="159"/>
    </location>
</feature>
<protein>
    <recommendedName>
        <fullName evidence="3 9">4-diphosphocytidyl-2-C-methyl-D-erythritol kinase</fullName>
        <shortName evidence="9">CMK</shortName>
        <ecNumber evidence="2 9">2.7.1.148</ecNumber>
    </recommendedName>
    <alternativeName>
        <fullName evidence="8 9">4-(cytidine-5'-diphospho)-2-C-methyl-D-erythritol kinase</fullName>
    </alternativeName>
</protein>
<keyword evidence="7 9" id="KW-0067">ATP-binding</keyword>
<dbReference type="KEGG" id="aaci:ASQ49_16270"/>
<dbReference type="PIRSF" id="PIRSF010376">
    <property type="entry name" value="IspE"/>
    <property type="match status" value="1"/>
</dbReference>
<dbReference type="GO" id="GO:0050515">
    <property type="term" value="F:4-(cytidine 5'-diphospho)-2-C-methyl-D-erythritol kinase activity"/>
    <property type="evidence" value="ECO:0007669"/>
    <property type="project" value="UniProtKB-UniRule"/>
</dbReference>
<dbReference type="GO" id="GO:0016114">
    <property type="term" value="P:terpenoid biosynthetic process"/>
    <property type="evidence" value="ECO:0007669"/>
    <property type="project" value="UniProtKB-UniRule"/>
</dbReference>
<evidence type="ECO:0000256" key="4">
    <source>
        <dbReference type="ARBA" id="ARBA00022679"/>
    </source>
</evidence>
<dbReference type="HAMAP" id="MF_00061">
    <property type="entry name" value="IspE"/>
    <property type="match status" value="1"/>
</dbReference>
<dbReference type="Pfam" id="PF08544">
    <property type="entry name" value="GHMP_kinases_C"/>
    <property type="match status" value="1"/>
</dbReference>
<organism evidence="12 14">
    <name type="scientific">Acidipropionibacterium acidipropionici</name>
    <dbReference type="NCBI Taxonomy" id="1748"/>
    <lineage>
        <taxon>Bacteria</taxon>
        <taxon>Bacillati</taxon>
        <taxon>Actinomycetota</taxon>
        <taxon>Actinomycetes</taxon>
        <taxon>Propionibacteriales</taxon>
        <taxon>Propionibacteriaceae</taxon>
        <taxon>Acidipropionibacterium</taxon>
    </lineage>
</organism>
<dbReference type="EMBL" id="CP015970">
    <property type="protein sequence ID" value="AOZ48521.1"/>
    <property type="molecule type" value="Genomic_DNA"/>
</dbReference>
<gene>
    <name evidence="9" type="primary">ispE</name>
    <name evidence="13" type="ORF">A8L58_16460</name>
    <name evidence="12" type="ORF">AXH35_15010</name>
</gene>
<feature type="domain" description="GHMP kinase C-terminal" evidence="11">
    <location>
        <begin position="214"/>
        <end position="273"/>
    </location>
</feature>
<dbReference type="AlphaFoldDB" id="A0A142KME7"/>
<comment type="similarity">
    <text evidence="1 9">Belongs to the GHMP kinase family. IspE subfamily.</text>
</comment>
<dbReference type="InterPro" id="IPR004424">
    <property type="entry name" value="IspE"/>
</dbReference>
<evidence type="ECO:0000256" key="8">
    <source>
        <dbReference type="ARBA" id="ARBA00032554"/>
    </source>
</evidence>
<feature type="binding site" evidence="9">
    <location>
        <begin position="109"/>
        <end position="119"/>
    </location>
    <ligand>
        <name>ATP</name>
        <dbReference type="ChEBI" id="CHEBI:30616"/>
    </ligand>
</feature>
<dbReference type="Proteomes" id="UP000075221">
    <property type="component" value="Chromosome"/>
</dbReference>
<dbReference type="NCBIfam" id="TIGR00154">
    <property type="entry name" value="ispE"/>
    <property type="match status" value="1"/>
</dbReference>
<comment type="pathway">
    <text evidence="9">Isoprenoid biosynthesis; isopentenyl diphosphate biosynthesis via DXP pathway; isopentenyl diphosphate from 1-deoxy-D-xylulose 5-phosphate: step 3/6.</text>
</comment>
<proteinExistence type="inferred from homology"/>
<dbReference type="Proteomes" id="UP000178666">
    <property type="component" value="Chromosome"/>
</dbReference>
<accession>A0A142KME7</accession>
<feature type="active site" evidence="9">
    <location>
        <position position="21"/>
    </location>
</feature>
<evidence type="ECO:0000256" key="6">
    <source>
        <dbReference type="ARBA" id="ARBA00022777"/>
    </source>
</evidence>
<dbReference type="PANTHER" id="PTHR43527:SF2">
    <property type="entry name" value="4-DIPHOSPHOCYTIDYL-2-C-METHYL-D-ERYTHRITOL KINASE, CHLOROPLASTIC"/>
    <property type="match status" value="1"/>
</dbReference>
<keyword evidence="15" id="KW-1185">Reference proteome</keyword>
<evidence type="ECO:0000313" key="13">
    <source>
        <dbReference type="EMBL" id="AOZ48521.1"/>
    </source>
</evidence>
<evidence type="ECO:0000256" key="3">
    <source>
        <dbReference type="ARBA" id="ARBA00017473"/>
    </source>
</evidence>
<evidence type="ECO:0000313" key="15">
    <source>
        <dbReference type="Proteomes" id="UP000178666"/>
    </source>
</evidence>
<dbReference type="InterPro" id="IPR006204">
    <property type="entry name" value="GHMP_kinase_N_dom"/>
</dbReference>
<dbReference type="InterPro" id="IPR014721">
    <property type="entry name" value="Ribsml_uS5_D2-typ_fold_subgr"/>
</dbReference>
<evidence type="ECO:0000313" key="12">
    <source>
        <dbReference type="EMBL" id="AMS07285.1"/>
    </source>
</evidence>
<evidence type="ECO:0000313" key="14">
    <source>
        <dbReference type="Proteomes" id="UP000075221"/>
    </source>
</evidence>
<dbReference type="InterPro" id="IPR020568">
    <property type="entry name" value="Ribosomal_Su5_D2-typ_SF"/>
</dbReference>
<dbReference type="Pfam" id="PF00288">
    <property type="entry name" value="GHMP_kinases_N"/>
    <property type="match status" value="1"/>
</dbReference>
<evidence type="ECO:0000256" key="7">
    <source>
        <dbReference type="ARBA" id="ARBA00022840"/>
    </source>
</evidence>
<dbReference type="SUPFAM" id="SSF54211">
    <property type="entry name" value="Ribosomal protein S5 domain 2-like"/>
    <property type="match status" value="1"/>
</dbReference>
<sequence length="316" mass="31844">MASTPRTTPRTPPVTVRASAKVNLALGVGPRAEDGFHPLATVFEAVGLHDTITAGPRDDDVIAVTVEGPEADLVPTDESNLAYRAAELLRSRCADPHLGVDLHITKSIPVAGGMAGGSADAAGALLACSVLWDIDAGPGDLHDLAAELGSDVPFALIGGVALGRGRGDRLVPVIFRGTHHWVFATSEEGLSTPAVYRRFDELGGGGGDLVPTALIAALTRGDIDAVAGGLGNDLQEAALDLRPELAGVLEAGVEAGAMAGLISGSGPTVAFLVGGEAIGRTVAKTLRTLPQVSSVRGARGPAQGAQLMAGTLEAGS</sequence>
<dbReference type="SUPFAM" id="SSF55060">
    <property type="entry name" value="GHMP Kinase, C-terminal domain"/>
    <property type="match status" value="1"/>
</dbReference>
<evidence type="ECO:0000256" key="2">
    <source>
        <dbReference type="ARBA" id="ARBA00012052"/>
    </source>
</evidence>
<keyword evidence="5 9" id="KW-0547">Nucleotide-binding</keyword>
<keyword evidence="6 9" id="KW-0418">Kinase</keyword>
<dbReference type="EC" id="2.7.1.148" evidence="2 9"/>
<dbReference type="NCBIfam" id="NF002870">
    <property type="entry name" value="PRK03188.1"/>
    <property type="match status" value="1"/>
</dbReference>
<name>A0A142KME7_9ACTN</name>
<keyword evidence="4 9" id="KW-0808">Transferase</keyword>
<reference evidence="12 14" key="2">
    <citation type="submission" date="2016-02" db="EMBL/GenBank/DDBJ databases">
        <title>Complete Genome Sequence of Propionibacterium acidipropionici ATCC 55737.</title>
        <authorList>
            <person name="Luna Flores C.H."/>
            <person name="Nielsen L.K."/>
            <person name="Marcellin E."/>
        </authorList>
    </citation>
    <scope>NUCLEOTIDE SEQUENCE [LARGE SCALE GENOMIC DNA]</scope>
    <source>
        <strain evidence="12 14">ATCC 55737</strain>
    </source>
</reference>
<reference evidence="13 15" key="1">
    <citation type="journal article" date="2016" name="Plant Dis.">
        <title>Improved production of propionic acid using genome shuffling.</title>
        <authorList>
            <person name="Luna-Flores C.H."/>
            <person name="Palfreyman R.W."/>
            <person name="Kromer J.O."/>
            <person name="Nielsen L.K."/>
            <person name="Marcellin E."/>
        </authorList>
    </citation>
    <scope>NUCLEOTIDE SEQUENCE [LARGE SCALE GENOMIC DNA]</scope>
    <source>
        <strain evidence="13 15">F3E8</strain>
    </source>
</reference>
<evidence type="ECO:0000259" key="11">
    <source>
        <dbReference type="Pfam" id="PF08544"/>
    </source>
</evidence>
<dbReference type="GO" id="GO:0005524">
    <property type="term" value="F:ATP binding"/>
    <property type="evidence" value="ECO:0007669"/>
    <property type="project" value="UniProtKB-UniRule"/>
</dbReference>
<comment type="function">
    <text evidence="9">Catalyzes the phosphorylation of the position 2 hydroxy group of 4-diphosphocytidyl-2C-methyl-D-erythritol.</text>
</comment>
<evidence type="ECO:0000256" key="9">
    <source>
        <dbReference type="HAMAP-Rule" id="MF_00061"/>
    </source>
</evidence>
<evidence type="ECO:0000256" key="5">
    <source>
        <dbReference type="ARBA" id="ARBA00022741"/>
    </source>
</evidence>
<dbReference type="Gene3D" id="3.30.230.10">
    <property type="match status" value="1"/>
</dbReference>
<dbReference type="PANTHER" id="PTHR43527">
    <property type="entry name" value="4-DIPHOSPHOCYTIDYL-2-C-METHYL-D-ERYTHRITOL KINASE, CHLOROPLASTIC"/>
    <property type="match status" value="1"/>
</dbReference>
<dbReference type="Gene3D" id="3.30.70.890">
    <property type="entry name" value="GHMP kinase, C-terminal domain"/>
    <property type="match status" value="1"/>
</dbReference>
<dbReference type="EMBL" id="CP014352">
    <property type="protein sequence ID" value="AMS07285.1"/>
    <property type="molecule type" value="Genomic_DNA"/>
</dbReference>
<evidence type="ECO:0000259" key="10">
    <source>
        <dbReference type="Pfam" id="PF00288"/>
    </source>
</evidence>
<evidence type="ECO:0000256" key="1">
    <source>
        <dbReference type="ARBA" id="ARBA00009684"/>
    </source>
</evidence>